<proteinExistence type="predicted"/>
<dbReference type="InterPro" id="IPR005174">
    <property type="entry name" value="KIB1-4_b-propeller"/>
</dbReference>
<evidence type="ECO:0000313" key="4">
    <source>
        <dbReference type="Proteomes" id="UP000298652"/>
    </source>
</evidence>
<accession>A0A4U6VBE2</accession>
<dbReference type="OMA" id="YQTRRHE"/>
<feature type="domain" description="KIB1-4 beta-propeller" evidence="2">
    <location>
        <begin position="81"/>
        <end position="330"/>
    </location>
</feature>
<dbReference type="Proteomes" id="UP000298652">
    <property type="component" value="Chromosome 3"/>
</dbReference>
<keyword evidence="4" id="KW-1185">Reference proteome</keyword>
<dbReference type="Pfam" id="PF03478">
    <property type="entry name" value="Beta-prop_KIB1-4"/>
    <property type="match status" value="1"/>
</dbReference>
<dbReference type="AlphaFoldDB" id="A0A4U6VBE2"/>
<feature type="region of interest" description="Disordered" evidence="1">
    <location>
        <begin position="243"/>
        <end position="277"/>
    </location>
</feature>
<gene>
    <name evidence="3" type="ORF">SEVIR_3G142200v2</name>
</gene>
<reference evidence="3" key="1">
    <citation type="submission" date="2019-03" db="EMBL/GenBank/DDBJ databases">
        <title>WGS assembly of Setaria viridis.</title>
        <authorList>
            <person name="Huang P."/>
            <person name="Jenkins J."/>
            <person name="Grimwood J."/>
            <person name="Barry K."/>
            <person name="Healey A."/>
            <person name="Mamidi S."/>
            <person name="Sreedasyam A."/>
            <person name="Shu S."/>
            <person name="Feldman M."/>
            <person name="Wu J."/>
            <person name="Yu Y."/>
            <person name="Chen C."/>
            <person name="Johnson J."/>
            <person name="Rokhsar D."/>
            <person name="Baxter I."/>
            <person name="Schmutz J."/>
            <person name="Brutnell T."/>
            <person name="Kellogg E."/>
        </authorList>
    </citation>
    <scope>NUCLEOTIDE SEQUENCE [LARGE SCALE GENOMIC DNA]</scope>
</reference>
<dbReference type="PANTHER" id="PTHR33110:SF125">
    <property type="entry name" value="OS05G0570350 PROTEIN"/>
    <property type="match status" value="1"/>
</dbReference>
<dbReference type="EMBL" id="CM016554">
    <property type="protein sequence ID" value="TKW25795.1"/>
    <property type="molecule type" value="Genomic_DNA"/>
</dbReference>
<evidence type="ECO:0000259" key="2">
    <source>
        <dbReference type="Pfam" id="PF03478"/>
    </source>
</evidence>
<name>A0A4U6VBE2_SETVI</name>
<sequence length="380" mass="43099">MAEHRRWTDDLPADLMSEIVRLFPCAKDRRTITTVCRTWRARAQIPPPPPALPWLLLPSAGSTPVHCFLSDFRVRHDIGAPPHGARYFGSHDGAWLFLAYQTRRHELLNLRDNSSYALPDLVRQQQNDRDMVILAATLVPAGWPDNPALRRLAFWRMRSLSAKPDWLPPVDFEVEDVVYHGVAFHFLTRGEHIRVCEPVLGEGGRMLLLPELKFLQPEGRNYDGLVVRARYLVASGGELLMVGVPGPAQIPQSDDDDEEDEDQDMDIEQEVDDEDDQVAEVDDQGEEVEYTWCWGELDTLGAVRCSRSYEVAQYPGFKAGIYFLDDRSFYDEGMMFRGVNEKQYPCNDNGKWSEGPPPGIKGYAPQDSSNNCSPPAWLLP</sequence>
<feature type="region of interest" description="Disordered" evidence="1">
    <location>
        <begin position="347"/>
        <end position="380"/>
    </location>
</feature>
<evidence type="ECO:0000313" key="3">
    <source>
        <dbReference type="EMBL" id="TKW25795.1"/>
    </source>
</evidence>
<dbReference type="PANTHER" id="PTHR33110">
    <property type="entry name" value="F-BOX/KELCH-REPEAT PROTEIN-RELATED"/>
    <property type="match status" value="1"/>
</dbReference>
<dbReference type="Gramene" id="TKW25795">
    <property type="protein sequence ID" value="TKW25795"/>
    <property type="gene ID" value="SEVIR_3G142200v2"/>
</dbReference>
<evidence type="ECO:0000256" key="1">
    <source>
        <dbReference type="SAM" id="MobiDB-lite"/>
    </source>
</evidence>
<organism evidence="3 4">
    <name type="scientific">Setaria viridis</name>
    <name type="common">Green bristlegrass</name>
    <name type="synonym">Setaria italica subsp. viridis</name>
    <dbReference type="NCBI Taxonomy" id="4556"/>
    <lineage>
        <taxon>Eukaryota</taxon>
        <taxon>Viridiplantae</taxon>
        <taxon>Streptophyta</taxon>
        <taxon>Embryophyta</taxon>
        <taxon>Tracheophyta</taxon>
        <taxon>Spermatophyta</taxon>
        <taxon>Magnoliopsida</taxon>
        <taxon>Liliopsida</taxon>
        <taxon>Poales</taxon>
        <taxon>Poaceae</taxon>
        <taxon>PACMAD clade</taxon>
        <taxon>Panicoideae</taxon>
        <taxon>Panicodae</taxon>
        <taxon>Paniceae</taxon>
        <taxon>Cenchrinae</taxon>
        <taxon>Setaria</taxon>
    </lineage>
</organism>
<feature type="compositionally biased region" description="Acidic residues" evidence="1">
    <location>
        <begin position="253"/>
        <end position="277"/>
    </location>
</feature>
<protein>
    <recommendedName>
        <fullName evidence="2">KIB1-4 beta-propeller domain-containing protein</fullName>
    </recommendedName>
</protein>